<reference evidence="2 3" key="1">
    <citation type="submission" date="2019-10" db="EMBL/GenBank/DDBJ databases">
        <title>Description of Paenibacillus terricola sp. nov.</title>
        <authorList>
            <person name="Carlier A."/>
            <person name="Qi S."/>
        </authorList>
    </citation>
    <scope>NUCLEOTIDE SEQUENCE [LARGE SCALE GENOMIC DNA]</scope>
    <source>
        <strain evidence="2 3">LMG 31459</strain>
    </source>
</reference>
<keyword evidence="2" id="KW-0808">Transferase</keyword>
<feature type="domain" description="Nucleotidyl transferase" evidence="1">
    <location>
        <begin position="4"/>
        <end position="273"/>
    </location>
</feature>
<dbReference type="InterPro" id="IPR051161">
    <property type="entry name" value="Mannose-6P_isomerase_type2"/>
</dbReference>
<dbReference type="InterPro" id="IPR029044">
    <property type="entry name" value="Nucleotide-diphossugar_trans"/>
</dbReference>
<dbReference type="EMBL" id="WHOB01000066">
    <property type="protein sequence ID" value="NOU81553.1"/>
    <property type="molecule type" value="Genomic_DNA"/>
</dbReference>
<dbReference type="Proteomes" id="UP000596857">
    <property type="component" value="Unassembled WGS sequence"/>
</dbReference>
<evidence type="ECO:0000313" key="3">
    <source>
        <dbReference type="Proteomes" id="UP000596857"/>
    </source>
</evidence>
<dbReference type="Pfam" id="PF00483">
    <property type="entry name" value="NTP_transferase"/>
    <property type="match status" value="1"/>
</dbReference>
<name>A0ABX1YKI4_9BACL</name>
<keyword evidence="2" id="KW-0548">Nucleotidyltransferase</keyword>
<dbReference type="RefSeq" id="WP_171719027.1">
    <property type="nucleotide sequence ID" value="NZ_WHOB01000066.1"/>
</dbReference>
<accession>A0ABX1YKI4</accession>
<dbReference type="SUPFAM" id="SSF159283">
    <property type="entry name" value="Guanosine diphospho-D-mannose pyrophosphorylase/mannose-6-phosphate isomerase linker domain"/>
    <property type="match status" value="1"/>
</dbReference>
<protein>
    <submittedName>
        <fullName evidence="2">Mannose-1-phosphate guanylyltransferase</fullName>
    </submittedName>
</protein>
<keyword evidence="3" id="KW-1185">Reference proteome</keyword>
<dbReference type="SUPFAM" id="SSF53448">
    <property type="entry name" value="Nucleotide-diphospho-sugar transferases"/>
    <property type="match status" value="1"/>
</dbReference>
<comment type="caution">
    <text evidence="2">The sequence shown here is derived from an EMBL/GenBank/DDBJ whole genome shotgun (WGS) entry which is preliminary data.</text>
</comment>
<evidence type="ECO:0000313" key="2">
    <source>
        <dbReference type="EMBL" id="NOU81553.1"/>
    </source>
</evidence>
<dbReference type="Gene3D" id="3.90.550.10">
    <property type="entry name" value="Spore Coat Polysaccharide Biosynthesis Protein SpsA, Chain A"/>
    <property type="match status" value="1"/>
</dbReference>
<sequence>MKLVLLSGGSGIRLWPLSSSIRSKQFLQVLPAPGGGHESMLQRIWRQLSAAGLNHEAYIATSSGQEMLIRKQLGAAPPIIIEPRRRDTFPAVSLAAAFLNSVEKISPEETVIVLPVDAYVSDDFFFKLLELDNALHHSGAEIALLGAKPNDPSEKYGYIVPDTSSVSATRTQANRTYVSVDRFVEKPDRIAAEALLAQQAMWNCGIFAFRLCDLLKRLENSGFPTDYVELQKQYHRLPKSSFDVEVLEGNSRLICVPYLESWKDLGTWNTLSEELASPVLGRGQISADSVNCQIVNELDIPVMLVGLDDVIVAAGPGGILVARKDAADYLKQLLPVPDIESRKESVHSD</sequence>
<proteinExistence type="predicted"/>
<gene>
    <name evidence="2" type="ORF">GC101_22075</name>
</gene>
<organism evidence="2 3">
    <name type="scientific">Paenibacillus phytohabitans</name>
    <dbReference type="NCBI Taxonomy" id="2654978"/>
    <lineage>
        <taxon>Bacteria</taxon>
        <taxon>Bacillati</taxon>
        <taxon>Bacillota</taxon>
        <taxon>Bacilli</taxon>
        <taxon>Bacillales</taxon>
        <taxon>Paenibacillaceae</taxon>
        <taxon>Paenibacillus</taxon>
    </lineage>
</organism>
<dbReference type="GO" id="GO:0016779">
    <property type="term" value="F:nucleotidyltransferase activity"/>
    <property type="evidence" value="ECO:0007669"/>
    <property type="project" value="UniProtKB-KW"/>
</dbReference>
<dbReference type="PANTHER" id="PTHR46390">
    <property type="entry name" value="MANNOSE-1-PHOSPHATE GUANYLYLTRANSFERASE"/>
    <property type="match status" value="1"/>
</dbReference>
<dbReference type="InterPro" id="IPR005835">
    <property type="entry name" value="NTP_transferase_dom"/>
</dbReference>
<dbReference type="PANTHER" id="PTHR46390:SF1">
    <property type="entry name" value="MANNOSE-1-PHOSPHATE GUANYLYLTRANSFERASE"/>
    <property type="match status" value="1"/>
</dbReference>
<evidence type="ECO:0000259" key="1">
    <source>
        <dbReference type="Pfam" id="PF00483"/>
    </source>
</evidence>